<evidence type="ECO:0000313" key="1">
    <source>
        <dbReference type="EMBL" id="TFE25198.1"/>
    </source>
</evidence>
<dbReference type="GO" id="GO:0005975">
    <property type="term" value="P:carbohydrate metabolic process"/>
    <property type="evidence" value="ECO:0007669"/>
    <property type="project" value="InterPro"/>
</dbReference>
<keyword evidence="2" id="KW-1185">Reference proteome</keyword>
<comment type="caution">
    <text evidence="1">The sequence shown here is derived from an EMBL/GenBank/DDBJ whole genome shotgun (WGS) entry which is preliminary data.</text>
</comment>
<dbReference type="GO" id="GO:0016791">
    <property type="term" value="F:phosphatase activity"/>
    <property type="evidence" value="ECO:0007669"/>
    <property type="project" value="InterPro"/>
</dbReference>
<dbReference type="Pfam" id="PF13242">
    <property type="entry name" value="Hydrolase_like"/>
    <property type="match status" value="1"/>
</dbReference>
<dbReference type="Proteomes" id="UP000297900">
    <property type="component" value="Unassembled WGS sequence"/>
</dbReference>
<dbReference type="PANTHER" id="PTHR42891:SF1">
    <property type="entry name" value="D-GLYCERO-BETA-D-MANNO-HEPTOSE-1,7-BISPHOSPHATE 7-PHOSPHATASE"/>
    <property type="match status" value="1"/>
</dbReference>
<dbReference type="Gene3D" id="3.40.50.1000">
    <property type="entry name" value="HAD superfamily/HAD-like"/>
    <property type="match status" value="1"/>
</dbReference>
<dbReference type="InterPro" id="IPR023214">
    <property type="entry name" value="HAD_sf"/>
</dbReference>
<dbReference type="InterPro" id="IPR004446">
    <property type="entry name" value="Heptose_bisP_phosphatase"/>
</dbReference>
<dbReference type="OrthoDB" id="9801899at2"/>
<gene>
    <name evidence="1" type="ORF">E2980_14185</name>
</gene>
<dbReference type="InterPro" id="IPR036412">
    <property type="entry name" value="HAD-like_sf"/>
</dbReference>
<accession>A0A4Y8LVY2</accession>
<reference evidence="1 2" key="1">
    <citation type="submission" date="2019-03" db="EMBL/GenBank/DDBJ databases">
        <title>Cohnella endophytica sp. nov., a novel endophytic bacterium isolated from bark of Sonneratia apetala.</title>
        <authorList>
            <person name="Tuo L."/>
        </authorList>
    </citation>
    <scope>NUCLEOTIDE SEQUENCE [LARGE SCALE GENOMIC DNA]</scope>
    <source>
        <strain evidence="1 2">CCTCC AB 208254</strain>
    </source>
</reference>
<evidence type="ECO:0000313" key="2">
    <source>
        <dbReference type="Proteomes" id="UP000297900"/>
    </source>
</evidence>
<dbReference type="PANTHER" id="PTHR42891">
    <property type="entry name" value="D-GLYCERO-BETA-D-MANNO-HEPTOSE-1,7-BISPHOSPHATE 7-PHOSPHATASE"/>
    <property type="match status" value="1"/>
</dbReference>
<protein>
    <submittedName>
        <fullName evidence="1">Uncharacterized protein</fullName>
    </submittedName>
</protein>
<organism evidence="1 2">
    <name type="scientific">Cohnella luojiensis</name>
    <dbReference type="NCBI Taxonomy" id="652876"/>
    <lineage>
        <taxon>Bacteria</taxon>
        <taxon>Bacillati</taxon>
        <taxon>Bacillota</taxon>
        <taxon>Bacilli</taxon>
        <taxon>Bacillales</taxon>
        <taxon>Paenibacillaceae</taxon>
        <taxon>Cohnella</taxon>
    </lineage>
</organism>
<name>A0A4Y8LVY2_9BACL</name>
<dbReference type="AlphaFoldDB" id="A0A4Y8LVY2"/>
<dbReference type="RefSeq" id="WP_135152853.1">
    <property type="nucleotide sequence ID" value="NZ_SOMN01000020.1"/>
</dbReference>
<dbReference type="EMBL" id="SOMN01000020">
    <property type="protein sequence ID" value="TFE25198.1"/>
    <property type="molecule type" value="Genomic_DNA"/>
</dbReference>
<sequence>MMISLYKAELKDASKIHEIQVKSFMPLLEKYKDYETSPANESVERIAERINQSFTDYYIIKSSEIAVGGIRIVKKENKLFRVSPIFVRDFELFPYSMDAINRLRSSYICPHASDAGCECHKPKPGLLIKAAQDHQLDLTRCAVIGDVGSTDMMAADAVGAIKVIVMTGYMTGWRKESLEVYRHKWSNVEPDFIAPDFLEAAKWLVSKMGKRFQKTFNPLHN</sequence>
<proteinExistence type="predicted"/>
<dbReference type="SUPFAM" id="SSF56784">
    <property type="entry name" value="HAD-like"/>
    <property type="match status" value="1"/>
</dbReference>